<organism evidence="1 2">
    <name type="scientific">Candidatus Terrybacteria bacterium RIFCSPHIGHO2_02_41_19</name>
    <dbReference type="NCBI Taxonomy" id="1802364"/>
    <lineage>
        <taxon>Bacteria</taxon>
        <taxon>Candidatus Terryibacteriota</taxon>
    </lineage>
</organism>
<evidence type="ECO:0000313" key="2">
    <source>
        <dbReference type="Proteomes" id="UP000178646"/>
    </source>
</evidence>
<accession>A0A1G2PND9</accession>
<dbReference type="EMBL" id="MHSU01000038">
    <property type="protein sequence ID" value="OHA49112.1"/>
    <property type="molecule type" value="Genomic_DNA"/>
</dbReference>
<evidence type="ECO:0008006" key="3">
    <source>
        <dbReference type="Google" id="ProtNLM"/>
    </source>
</evidence>
<gene>
    <name evidence="1" type="ORF">A2W59_02250</name>
</gene>
<comment type="caution">
    <text evidence="1">The sequence shown here is derived from an EMBL/GenBank/DDBJ whole genome shotgun (WGS) entry which is preliminary data.</text>
</comment>
<reference evidence="1 2" key="1">
    <citation type="journal article" date="2016" name="Nat. Commun.">
        <title>Thousands of microbial genomes shed light on interconnected biogeochemical processes in an aquifer system.</title>
        <authorList>
            <person name="Anantharaman K."/>
            <person name="Brown C.T."/>
            <person name="Hug L.A."/>
            <person name="Sharon I."/>
            <person name="Castelle C.J."/>
            <person name="Probst A.J."/>
            <person name="Thomas B.C."/>
            <person name="Singh A."/>
            <person name="Wilkins M.J."/>
            <person name="Karaoz U."/>
            <person name="Brodie E.L."/>
            <person name="Williams K.H."/>
            <person name="Hubbard S.S."/>
            <person name="Banfield J.F."/>
        </authorList>
    </citation>
    <scope>NUCLEOTIDE SEQUENCE [LARGE SCALE GENOMIC DNA]</scope>
</reference>
<protein>
    <recommendedName>
        <fullName evidence="3">Gingipain domain-containing protein</fullName>
    </recommendedName>
</protein>
<dbReference type="AlphaFoldDB" id="A0A1G2PND9"/>
<evidence type="ECO:0000313" key="1">
    <source>
        <dbReference type="EMBL" id="OHA49112.1"/>
    </source>
</evidence>
<sequence>MTKRLLLTRPDHDYATRYLSAWAEKFFDLAKKKGCSIIDLRRERANFKEVESVLQKRKPCFVIINGHGDDDLVTGYKNEMLLRAGFNSSLLQGKITYAISCRSARVLGEEAGQYENTAYIGYKDDFILIYLEECRTRPAEDKLAGLFLDPSNLVASSLLKGHTAGKSVLRARQEFFRNIQKLLTSKTKTEDSSILRYLLWDMKNLTLCGNGDKKI</sequence>
<dbReference type="Proteomes" id="UP000178646">
    <property type="component" value="Unassembled WGS sequence"/>
</dbReference>
<name>A0A1G2PND9_9BACT</name>
<proteinExistence type="predicted"/>